<dbReference type="PROSITE" id="PS50858">
    <property type="entry name" value="BSD"/>
    <property type="match status" value="1"/>
</dbReference>
<feature type="compositionally biased region" description="Polar residues" evidence="1">
    <location>
        <begin position="431"/>
        <end position="446"/>
    </location>
</feature>
<dbReference type="EMBL" id="JBBXMP010000016">
    <property type="protein sequence ID" value="KAL0068851.1"/>
    <property type="molecule type" value="Genomic_DNA"/>
</dbReference>
<dbReference type="SMART" id="SM00751">
    <property type="entry name" value="BSD"/>
    <property type="match status" value="1"/>
</dbReference>
<feature type="compositionally biased region" description="Acidic residues" evidence="1">
    <location>
        <begin position="479"/>
        <end position="490"/>
    </location>
</feature>
<reference evidence="3 4" key="1">
    <citation type="submission" date="2024-05" db="EMBL/GenBank/DDBJ databases">
        <title>A draft genome resource for the thread blight pathogen Marasmius tenuissimus strain MS-2.</title>
        <authorList>
            <person name="Yulfo-Soto G.E."/>
            <person name="Baruah I.K."/>
            <person name="Amoako-Attah I."/>
            <person name="Bukari Y."/>
            <person name="Meinhardt L.W."/>
            <person name="Bailey B.A."/>
            <person name="Cohen S.P."/>
        </authorList>
    </citation>
    <scope>NUCLEOTIDE SEQUENCE [LARGE SCALE GENOMIC DNA]</scope>
    <source>
        <strain evidence="3 4">MS-2</strain>
    </source>
</reference>
<keyword evidence="4" id="KW-1185">Reference proteome</keyword>
<evidence type="ECO:0000256" key="1">
    <source>
        <dbReference type="SAM" id="MobiDB-lite"/>
    </source>
</evidence>
<feature type="domain" description="BSD" evidence="2">
    <location>
        <begin position="326"/>
        <end position="361"/>
    </location>
</feature>
<evidence type="ECO:0000313" key="4">
    <source>
        <dbReference type="Proteomes" id="UP001437256"/>
    </source>
</evidence>
<feature type="compositionally biased region" description="Polar residues" evidence="1">
    <location>
        <begin position="395"/>
        <end position="422"/>
    </location>
</feature>
<dbReference type="Gene3D" id="1.10.3970.10">
    <property type="entry name" value="BSD domain"/>
    <property type="match status" value="1"/>
</dbReference>
<dbReference type="InterPro" id="IPR035925">
    <property type="entry name" value="BSD_dom_sf"/>
</dbReference>
<dbReference type="Proteomes" id="UP001437256">
    <property type="component" value="Unassembled WGS sequence"/>
</dbReference>
<feature type="region of interest" description="Disordered" evidence="1">
    <location>
        <begin position="74"/>
        <end position="134"/>
    </location>
</feature>
<feature type="region of interest" description="Disordered" evidence="1">
    <location>
        <begin position="377"/>
        <end position="490"/>
    </location>
</feature>
<feature type="compositionally biased region" description="Basic and acidic residues" evidence="1">
    <location>
        <begin position="466"/>
        <end position="478"/>
    </location>
</feature>
<feature type="region of interest" description="Disordered" evidence="1">
    <location>
        <begin position="1"/>
        <end position="28"/>
    </location>
</feature>
<dbReference type="SUPFAM" id="SSF140383">
    <property type="entry name" value="BSD domain-like"/>
    <property type="match status" value="1"/>
</dbReference>
<dbReference type="PANTHER" id="PTHR16019">
    <property type="entry name" value="SYNAPSE-ASSOCIATED PROTEIN"/>
    <property type="match status" value="1"/>
</dbReference>
<feature type="compositionally biased region" description="Low complexity" evidence="1">
    <location>
        <begin position="112"/>
        <end position="134"/>
    </location>
</feature>
<organism evidence="3 4">
    <name type="scientific">Marasmius tenuissimus</name>
    <dbReference type="NCBI Taxonomy" id="585030"/>
    <lineage>
        <taxon>Eukaryota</taxon>
        <taxon>Fungi</taxon>
        <taxon>Dikarya</taxon>
        <taxon>Basidiomycota</taxon>
        <taxon>Agaricomycotina</taxon>
        <taxon>Agaricomycetes</taxon>
        <taxon>Agaricomycetidae</taxon>
        <taxon>Agaricales</taxon>
        <taxon>Marasmiineae</taxon>
        <taxon>Marasmiaceae</taxon>
        <taxon>Marasmius</taxon>
    </lineage>
</organism>
<name>A0ABR3A677_9AGAR</name>
<feature type="compositionally biased region" description="Low complexity" evidence="1">
    <location>
        <begin position="77"/>
        <end position="93"/>
    </location>
</feature>
<gene>
    <name evidence="3" type="ORF">AAF712_004182</name>
</gene>
<proteinExistence type="predicted"/>
<sequence>MNFLDPYDITANTTNTPPPENPNQPSLNDEVTQVITSFKGFWGGFRQQSQAVLETARKDFSSVVEQAQKELTKLTAEDSGSATTAAASTSRSPTVEDAQPRSSVETVKPATTEDSSTSPSTSTEEQQPTSSTRTTLFSRLQSALPPNVVSTVQANIPESLKNADFAQIRTNLTTEFQRIQGVTRTQAEEYVQKSEVLLREAMKEAGDVLRDAVKVIPPEEGSGDAATGSRSAPVLTWDGSDMWMLPGASEGNVGGKGKEKEGVTSGSVSTRAEALLKTLRHNPDILKHDPEVDKGAPEGAYLKWAEENVGQGIDSEEWSGKIKKDLDESDDLQATLDALVPAEMSREVFWKRYFYRVHQIRQEEETRKALLQGTVESDEDFDWEDEDGDEDASVKNATPTSIKSVAATLTPQASTPANVPSSDKSDKGTATPLSPQANTPANTSPRHSSEDSYDLVSSGNVSASGDTKKDSSKGKPSTEDSDDDGDSDWE</sequence>
<dbReference type="PANTHER" id="PTHR16019:SF5">
    <property type="entry name" value="BSD DOMAIN-CONTAINING PROTEIN 1"/>
    <property type="match status" value="1"/>
</dbReference>
<comment type="caution">
    <text evidence="3">The sequence shown here is derived from an EMBL/GenBank/DDBJ whole genome shotgun (WGS) entry which is preliminary data.</text>
</comment>
<feature type="region of interest" description="Disordered" evidence="1">
    <location>
        <begin position="248"/>
        <end position="268"/>
    </location>
</feature>
<feature type="compositionally biased region" description="Acidic residues" evidence="1">
    <location>
        <begin position="377"/>
        <end position="391"/>
    </location>
</feature>
<dbReference type="InterPro" id="IPR051494">
    <property type="entry name" value="BSD_domain-containing"/>
</dbReference>
<accession>A0ABR3A677</accession>
<protein>
    <recommendedName>
        <fullName evidence="2">BSD domain-containing protein</fullName>
    </recommendedName>
</protein>
<evidence type="ECO:0000313" key="3">
    <source>
        <dbReference type="EMBL" id="KAL0068851.1"/>
    </source>
</evidence>
<evidence type="ECO:0000259" key="2">
    <source>
        <dbReference type="PROSITE" id="PS50858"/>
    </source>
</evidence>
<dbReference type="InterPro" id="IPR005607">
    <property type="entry name" value="BSD_dom"/>
</dbReference>
<dbReference type="Pfam" id="PF03909">
    <property type="entry name" value="BSD"/>
    <property type="match status" value="1"/>
</dbReference>